<evidence type="ECO:0000313" key="8">
    <source>
        <dbReference type="Proteomes" id="UP000638263"/>
    </source>
</evidence>
<organism evidence="7 8">
    <name type="scientific">Nocardia jinanensis</name>
    <dbReference type="NCBI Taxonomy" id="382504"/>
    <lineage>
        <taxon>Bacteria</taxon>
        <taxon>Bacillati</taxon>
        <taxon>Actinomycetota</taxon>
        <taxon>Actinomycetes</taxon>
        <taxon>Mycobacteriales</taxon>
        <taxon>Nocardiaceae</taxon>
        <taxon>Nocardia</taxon>
    </lineage>
</organism>
<dbReference type="PANTHER" id="PTHR30086:SF20">
    <property type="entry name" value="ARGININE EXPORTER PROTEIN ARGO-RELATED"/>
    <property type="match status" value="1"/>
</dbReference>
<feature type="transmembrane region" description="Helical" evidence="6">
    <location>
        <begin position="151"/>
        <end position="175"/>
    </location>
</feature>
<accession>A0A917RUB0</accession>
<dbReference type="EMBL" id="BMMH01000013">
    <property type="protein sequence ID" value="GGL31018.1"/>
    <property type="molecule type" value="Genomic_DNA"/>
</dbReference>
<dbReference type="InterPro" id="IPR001123">
    <property type="entry name" value="LeuE-type"/>
</dbReference>
<keyword evidence="8" id="KW-1185">Reference proteome</keyword>
<evidence type="ECO:0000256" key="4">
    <source>
        <dbReference type="ARBA" id="ARBA00022989"/>
    </source>
</evidence>
<dbReference type="GO" id="GO:0005886">
    <property type="term" value="C:plasma membrane"/>
    <property type="evidence" value="ECO:0007669"/>
    <property type="project" value="UniProtKB-SubCell"/>
</dbReference>
<dbReference type="AlphaFoldDB" id="A0A917RUB0"/>
<evidence type="ECO:0000256" key="1">
    <source>
        <dbReference type="ARBA" id="ARBA00004651"/>
    </source>
</evidence>
<feature type="transmembrane region" description="Helical" evidence="6">
    <location>
        <begin position="39"/>
        <end position="60"/>
    </location>
</feature>
<feature type="transmembrane region" description="Helical" evidence="6">
    <location>
        <begin position="119"/>
        <end position="139"/>
    </location>
</feature>
<keyword evidence="2" id="KW-1003">Cell membrane</keyword>
<reference evidence="7" key="1">
    <citation type="journal article" date="2014" name="Int. J. Syst. Evol. Microbiol.">
        <title>Complete genome sequence of Corynebacterium casei LMG S-19264T (=DSM 44701T), isolated from a smear-ripened cheese.</title>
        <authorList>
            <consortium name="US DOE Joint Genome Institute (JGI-PGF)"/>
            <person name="Walter F."/>
            <person name="Albersmeier A."/>
            <person name="Kalinowski J."/>
            <person name="Ruckert C."/>
        </authorList>
    </citation>
    <scope>NUCLEOTIDE SEQUENCE</scope>
    <source>
        <strain evidence="7">CGMCC 4.3508</strain>
    </source>
</reference>
<dbReference type="GO" id="GO:0015171">
    <property type="term" value="F:amino acid transmembrane transporter activity"/>
    <property type="evidence" value="ECO:0007669"/>
    <property type="project" value="TreeGrafter"/>
</dbReference>
<dbReference type="Pfam" id="PF01810">
    <property type="entry name" value="LysE"/>
    <property type="match status" value="1"/>
</dbReference>
<reference evidence="7" key="2">
    <citation type="submission" date="2020-09" db="EMBL/GenBank/DDBJ databases">
        <authorList>
            <person name="Sun Q."/>
            <person name="Zhou Y."/>
        </authorList>
    </citation>
    <scope>NUCLEOTIDE SEQUENCE</scope>
    <source>
        <strain evidence="7">CGMCC 4.3508</strain>
    </source>
</reference>
<feature type="transmembrane region" description="Helical" evidence="6">
    <location>
        <begin position="6"/>
        <end position="27"/>
    </location>
</feature>
<name>A0A917RUB0_9NOCA</name>
<comment type="subcellular location">
    <subcellularLocation>
        <location evidence="1">Cell membrane</location>
        <topology evidence="1">Multi-pass membrane protein</topology>
    </subcellularLocation>
</comment>
<dbReference type="PIRSF" id="PIRSF006324">
    <property type="entry name" value="LeuE"/>
    <property type="match status" value="1"/>
</dbReference>
<dbReference type="Proteomes" id="UP000638263">
    <property type="component" value="Unassembled WGS sequence"/>
</dbReference>
<comment type="caution">
    <text evidence="7">The sequence shown here is derived from an EMBL/GenBank/DDBJ whole genome shotgun (WGS) entry which is preliminary data.</text>
</comment>
<evidence type="ECO:0000256" key="3">
    <source>
        <dbReference type="ARBA" id="ARBA00022692"/>
    </source>
</evidence>
<evidence type="ECO:0000256" key="5">
    <source>
        <dbReference type="ARBA" id="ARBA00023136"/>
    </source>
</evidence>
<evidence type="ECO:0000256" key="2">
    <source>
        <dbReference type="ARBA" id="ARBA00022475"/>
    </source>
</evidence>
<feature type="transmembrane region" description="Helical" evidence="6">
    <location>
        <begin position="66"/>
        <end position="85"/>
    </location>
</feature>
<dbReference type="RefSeq" id="WP_058856453.1">
    <property type="nucleotide sequence ID" value="NZ_BMMH01000013.1"/>
</dbReference>
<keyword evidence="4 6" id="KW-1133">Transmembrane helix</keyword>
<evidence type="ECO:0000313" key="7">
    <source>
        <dbReference type="EMBL" id="GGL31018.1"/>
    </source>
</evidence>
<evidence type="ECO:0000256" key="6">
    <source>
        <dbReference type="SAM" id="Phobius"/>
    </source>
</evidence>
<sequence>MVPATNLLAFVAAATLIVVVPGPGVLFTIGRALTLGRRAALISVLGHSLGVQIALLFVAVGLGAVLAASATAMAIVKVAGALYLIHLGIQAIRERKALCEVLGSPIAPASGRRVFRQSVVVGVTNPKAIVFFAAVLPHFADKASGSLPWQLLVLGSIFLVIALVSDSAWALLASAARNWFARSPKRLEAVGGTGGALIVGLGASVAVEQGFAGR</sequence>
<proteinExistence type="predicted"/>
<keyword evidence="3 6" id="KW-0812">Transmembrane</keyword>
<dbReference type="PANTHER" id="PTHR30086">
    <property type="entry name" value="ARGININE EXPORTER PROTEIN ARGO"/>
    <property type="match status" value="1"/>
</dbReference>
<keyword evidence="5 6" id="KW-0472">Membrane</keyword>
<protein>
    <submittedName>
        <fullName evidence="7">Translocator</fullName>
    </submittedName>
</protein>
<gene>
    <name evidence="7" type="ORF">GCM10011588_52240</name>
</gene>